<dbReference type="SUPFAM" id="SSF75005">
    <property type="entry name" value="Arabinanase/levansucrase/invertase"/>
    <property type="match status" value="1"/>
</dbReference>
<evidence type="ECO:0000313" key="11">
    <source>
        <dbReference type="Proteomes" id="UP000600139"/>
    </source>
</evidence>
<evidence type="ECO:0000256" key="1">
    <source>
        <dbReference type="ARBA" id="ARBA00009865"/>
    </source>
</evidence>
<evidence type="ECO:0000313" key="10">
    <source>
        <dbReference type="EMBL" id="MBK1817021.1"/>
    </source>
</evidence>
<reference evidence="10" key="1">
    <citation type="submission" date="2021-01" db="EMBL/GenBank/DDBJ databases">
        <title>Modified the classification status of verrucomicrobia.</title>
        <authorList>
            <person name="Feng X."/>
        </authorList>
    </citation>
    <scope>NUCLEOTIDE SEQUENCE</scope>
    <source>
        <strain evidence="10">JCM 18052</strain>
    </source>
</reference>
<dbReference type="InterPro" id="IPR010496">
    <property type="entry name" value="AL/BT2_dom"/>
</dbReference>
<gene>
    <name evidence="10" type="ORF">JIN84_15460</name>
</gene>
<dbReference type="GO" id="GO:0005975">
    <property type="term" value="P:carbohydrate metabolic process"/>
    <property type="evidence" value="ECO:0007669"/>
    <property type="project" value="InterPro"/>
</dbReference>
<feature type="domain" description="3-keto-alpha-glucoside-1,2-lyase/3-keto-2-hydroxy-glucal hydratase" evidence="9">
    <location>
        <begin position="391"/>
        <end position="526"/>
    </location>
</feature>
<evidence type="ECO:0000259" key="9">
    <source>
        <dbReference type="Pfam" id="PF06439"/>
    </source>
</evidence>
<keyword evidence="2 8" id="KW-0732">Signal</keyword>
<keyword evidence="3 7" id="KW-0378">Hydrolase</keyword>
<comment type="similarity">
    <text evidence="1 7">Belongs to the glycosyl hydrolase 43 family.</text>
</comment>
<evidence type="ECO:0000256" key="2">
    <source>
        <dbReference type="ARBA" id="ARBA00022729"/>
    </source>
</evidence>
<dbReference type="PANTHER" id="PTHR43817">
    <property type="entry name" value="GLYCOSYL HYDROLASE"/>
    <property type="match status" value="1"/>
</dbReference>
<dbReference type="Pfam" id="PF04616">
    <property type="entry name" value="Glyco_hydro_43"/>
    <property type="match status" value="1"/>
</dbReference>
<feature type="site" description="Important for catalytic activity, responsible for pKa modulation of the active site Glu and correct orientation of both the proton donor and substrate" evidence="6">
    <location>
        <position position="149"/>
    </location>
</feature>
<dbReference type="InterPro" id="IPR023296">
    <property type="entry name" value="Glyco_hydro_beta-prop_sf"/>
</dbReference>
<sequence length="529" mass="58346">MLLRPLLICLSTFVCFAASAAETFVNPISEGADPWVTKYGDKYIWCHSESNQGVALWISDRLTSIGTRHVVWTAPEKGPYSKEVWAPEIHFLDGHWHIYVAASDGKNANHLAYVLRSRDADPLSPYTVHGPLPTGDGKDGKSPNVWAIDMTVLEQGGKRYAIWSGWDAPGTDQQFLYIAPMKSPTELAGPRVLLAKNDTYLWERTEEKQESRGLAEGPQILQNGGRTFVTYSTAASWLPTYKLGLLELTGQDPLDPASWTKHPEPVFKGNDSTYGVGHSCFVKSPDGKEWWHVFHSKRDRNSGWRRSVSIQPFTFDDKGFPNFGNPVAPGVEQPRPSGEVVPKPVLPLSLDFTKGQPKELSYYGHLQFMNFDKDGLQLGRPPADPVNTYRSGEKLVLDGGNFTDFEATTTFSFVKGDRDAGLLFRTTFPSVGFDAQKGYFAGLIPRDKVVVLGKTDGSKWTEISRAPVSIDTKADLKLSVSASGPEIKISLDGKAVLTAKDDTYTSGSVGVRVVDTHVRFTNLEIKAAN</sequence>
<dbReference type="InterPro" id="IPR006710">
    <property type="entry name" value="Glyco_hydro_43"/>
</dbReference>
<evidence type="ECO:0000256" key="6">
    <source>
        <dbReference type="PIRSR" id="PIRSR606710-2"/>
    </source>
</evidence>
<feature type="active site" description="Proton acceptor" evidence="5">
    <location>
        <position position="33"/>
    </location>
</feature>
<dbReference type="Pfam" id="PF06439">
    <property type="entry name" value="3keto-disac_hyd"/>
    <property type="match status" value="1"/>
</dbReference>
<dbReference type="Gene3D" id="2.60.120.560">
    <property type="entry name" value="Exo-inulinase, domain 1"/>
    <property type="match status" value="1"/>
</dbReference>
<dbReference type="EMBL" id="JAENIK010000011">
    <property type="protein sequence ID" value="MBK1817021.1"/>
    <property type="molecule type" value="Genomic_DNA"/>
</dbReference>
<name>A0A934R6A2_9BACT</name>
<dbReference type="Proteomes" id="UP000600139">
    <property type="component" value="Unassembled WGS sequence"/>
</dbReference>
<dbReference type="RefSeq" id="WP_200351943.1">
    <property type="nucleotide sequence ID" value="NZ_BAABHZ010000006.1"/>
</dbReference>
<dbReference type="Gene3D" id="2.115.10.20">
    <property type="entry name" value="Glycosyl hydrolase domain, family 43"/>
    <property type="match status" value="1"/>
</dbReference>
<protein>
    <submittedName>
        <fullName evidence="10">Family 43 glycosylhydrolase</fullName>
    </submittedName>
</protein>
<feature type="chain" id="PRO_5036944496" evidence="8">
    <location>
        <begin position="21"/>
        <end position="529"/>
    </location>
</feature>
<feature type="signal peptide" evidence="8">
    <location>
        <begin position="1"/>
        <end position="20"/>
    </location>
</feature>
<accession>A0A934R6A2</accession>
<evidence type="ECO:0000256" key="4">
    <source>
        <dbReference type="ARBA" id="ARBA00023295"/>
    </source>
</evidence>
<evidence type="ECO:0000256" key="3">
    <source>
        <dbReference type="ARBA" id="ARBA00022801"/>
    </source>
</evidence>
<keyword evidence="4 7" id="KW-0326">Glycosidase</keyword>
<evidence type="ECO:0000256" key="7">
    <source>
        <dbReference type="RuleBase" id="RU361187"/>
    </source>
</evidence>
<dbReference type="GO" id="GO:0004553">
    <property type="term" value="F:hydrolase activity, hydrolyzing O-glycosyl compounds"/>
    <property type="evidence" value="ECO:0007669"/>
    <property type="project" value="InterPro"/>
</dbReference>
<comment type="caution">
    <text evidence="10">The sequence shown here is derived from an EMBL/GenBank/DDBJ whole genome shotgun (WGS) entry which is preliminary data.</text>
</comment>
<dbReference type="PANTHER" id="PTHR43817:SF1">
    <property type="entry name" value="HYDROLASE, FAMILY 43, PUTATIVE (AFU_ORTHOLOGUE AFUA_3G01660)-RELATED"/>
    <property type="match status" value="1"/>
</dbReference>
<organism evidence="10 11">
    <name type="scientific">Luteolibacter yonseiensis</name>
    <dbReference type="NCBI Taxonomy" id="1144680"/>
    <lineage>
        <taxon>Bacteria</taxon>
        <taxon>Pseudomonadati</taxon>
        <taxon>Verrucomicrobiota</taxon>
        <taxon>Verrucomicrobiia</taxon>
        <taxon>Verrucomicrobiales</taxon>
        <taxon>Verrucomicrobiaceae</taxon>
        <taxon>Luteolibacter</taxon>
    </lineage>
</organism>
<dbReference type="AlphaFoldDB" id="A0A934R6A2"/>
<keyword evidence="11" id="KW-1185">Reference proteome</keyword>
<evidence type="ECO:0000256" key="5">
    <source>
        <dbReference type="PIRSR" id="PIRSR606710-1"/>
    </source>
</evidence>
<dbReference type="CDD" id="cd18820">
    <property type="entry name" value="GH43_LbAraf43-like"/>
    <property type="match status" value="1"/>
</dbReference>
<feature type="active site" description="Proton donor" evidence="5">
    <location>
        <position position="216"/>
    </location>
</feature>
<proteinExistence type="inferred from homology"/>
<evidence type="ECO:0000256" key="8">
    <source>
        <dbReference type="SAM" id="SignalP"/>
    </source>
</evidence>